<dbReference type="SUPFAM" id="SSF56672">
    <property type="entry name" value="DNA/RNA polymerases"/>
    <property type="match status" value="1"/>
</dbReference>
<dbReference type="CDD" id="cd09272">
    <property type="entry name" value="RNase_HI_RT_Ty1"/>
    <property type="match status" value="1"/>
</dbReference>
<dbReference type="EMBL" id="JAHUZN010000010">
    <property type="protein sequence ID" value="KAG8480278.1"/>
    <property type="molecule type" value="Genomic_DNA"/>
</dbReference>
<keyword evidence="6" id="KW-1185">Reference proteome</keyword>
<proteinExistence type="predicted"/>
<reference evidence="5 6" key="1">
    <citation type="journal article" date="2021" name="bioRxiv">
        <title>The Gossypium anomalum genome as a resource for cotton improvement and evolutionary analysis of hybrid incompatibility.</title>
        <authorList>
            <person name="Grover C.E."/>
            <person name="Yuan D."/>
            <person name="Arick M.A."/>
            <person name="Miller E.R."/>
            <person name="Hu G."/>
            <person name="Peterson D.G."/>
            <person name="Wendel J.F."/>
            <person name="Udall J.A."/>
        </authorList>
    </citation>
    <scope>NUCLEOTIDE SEQUENCE [LARGE SCALE GENOMIC DNA]</scope>
    <source>
        <strain evidence="5">JFW-Udall</strain>
        <tissue evidence="5">Leaf</tissue>
    </source>
</reference>
<comment type="caution">
    <text evidence="5">The sequence shown here is derived from an EMBL/GenBank/DDBJ whole genome shotgun (WGS) entry which is preliminary data.</text>
</comment>
<dbReference type="SUPFAM" id="SSF53098">
    <property type="entry name" value="Ribonuclease H-like"/>
    <property type="match status" value="1"/>
</dbReference>
<dbReference type="AlphaFoldDB" id="A0A8J6CUC2"/>
<dbReference type="Proteomes" id="UP000701853">
    <property type="component" value="Chromosome 10"/>
</dbReference>
<dbReference type="GO" id="GO:0003676">
    <property type="term" value="F:nucleic acid binding"/>
    <property type="evidence" value="ECO:0007669"/>
    <property type="project" value="InterPro"/>
</dbReference>
<evidence type="ECO:0000256" key="3">
    <source>
        <dbReference type="SAM" id="MobiDB-lite"/>
    </source>
</evidence>
<dbReference type="OrthoDB" id="1749397at2759"/>
<dbReference type="InterPro" id="IPR043502">
    <property type="entry name" value="DNA/RNA_pol_sf"/>
</dbReference>
<dbReference type="InterPro" id="IPR039537">
    <property type="entry name" value="Retrotran_Ty1/copia-like"/>
</dbReference>
<feature type="region of interest" description="Disordered" evidence="3">
    <location>
        <begin position="333"/>
        <end position="372"/>
    </location>
</feature>
<evidence type="ECO:0000313" key="6">
    <source>
        <dbReference type="Proteomes" id="UP000701853"/>
    </source>
</evidence>
<sequence length="779" mass="87719">MGNDVPVPVAYIGSSFFTTGSRVFHLKNVSHVPRICKNLMSVAQFAKDNQVYFEFHTFHCFVKNIKAGSIMLVGRIHNSLYQFDLSDSRKFRTTSSFLATTHAAHLGSLISSNHVFNLWHKRLGHLCDKTVTVILQKTPFELIVSDLWGPAFVASEGHFYYVSFVDAHSRYTWLYLIKCKFEALEKFIHLQSLVERKHRYIVDTGMTLLAQASVPMHLWAHAFKSASYLINRLATHVLNRKSPYEMLHKTLPNYMHLKVFGCRCYPYLRPFNTHKLQYQSRLCVFLGYSPVHKRSQIPIVVSSLPHSGFGVPSILVPLGSTGLQLRSAANIVPGNTANSRRSTPSSHPSPSSHHAKASPMDSRVVSSSNQTRSKSGIFKPRVFSTKLGVIEPVIIEEALSSKEWELAAQQEYDALLRNQTWDLVPLPINMRAIVCKWVFKLKRYSDGTIARYKVHLVVKGYLQKAPKAWFSKLKDFLLTSQFVLSKLDGSLFVRRAEGVLLYVLVYVDDIIVISNHQGSIDDFVTTLDTNFLLKDLGPLGYFLRIEVLPTIEGLFLSQRKYVLDILKRARMDQAKGSPTPMVTSTNLPQHIGSVIENAFDYSSIVGALQYVVITRPDITFGVSSKHRGLWPSATNLDLVGYSDANWGTGMDGRRSTAEAEYRGLAHTVTKVVWLESLLSELHVFPSKKAAVWCDNSGAVTISANPMLHSKFKHVELDLIFVKEKVSIGKLIVGHVPAQEQVADVFTKPLSASLFTKFRSYLKVIAKHEQTAEIRKMEAC</sequence>
<dbReference type="GO" id="GO:0046872">
    <property type="term" value="F:metal ion binding"/>
    <property type="evidence" value="ECO:0007669"/>
    <property type="project" value="UniProtKB-KW"/>
</dbReference>
<dbReference type="PANTHER" id="PTHR42648">
    <property type="entry name" value="TRANSPOSASE, PUTATIVE-RELATED"/>
    <property type="match status" value="1"/>
</dbReference>
<dbReference type="InterPro" id="IPR012337">
    <property type="entry name" value="RNaseH-like_sf"/>
</dbReference>
<name>A0A8J6CUC2_9ROSI</name>
<dbReference type="Gene3D" id="3.30.420.10">
    <property type="entry name" value="Ribonuclease H-like superfamily/Ribonuclease H"/>
    <property type="match status" value="1"/>
</dbReference>
<keyword evidence="2" id="KW-0378">Hydrolase</keyword>
<evidence type="ECO:0000313" key="5">
    <source>
        <dbReference type="EMBL" id="KAG8480278.1"/>
    </source>
</evidence>
<protein>
    <recommendedName>
        <fullName evidence="4">Reverse transcriptase Ty1/copia-type domain-containing protein</fullName>
    </recommendedName>
</protein>
<dbReference type="GO" id="GO:0016787">
    <property type="term" value="F:hydrolase activity"/>
    <property type="evidence" value="ECO:0007669"/>
    <property type="project" value="UniProtKB-KW"/>
</dbReference>
<dbReference type="InterPro" id="IPR013103">
    <property type="entry name" value="RVT_2"/>
</dbReference>
<dbReference type="InterPro" id="IPR036397">
    <property type="entry name" value="RNaseH_sf"/>
</dbReference>
<organism evidence="5 6">
    <name type="scientific">Gossypium anomalum</name>
    <dbReference type="NCBI Taxonomy" id="47600"/>
    <lineage>
        <taxon>Eukaryota</taxon>
        <taxon>Viridiplantae</taxon>
        <taxon>Streptophyta</taxon>
        <taxon>Embryophyta</taxon>
        <taxon>Tracheophyta</taxon>
        <taxon>Spermatophyta</taxon>
        <taxon>Magnoliopsida</taxon>
        <taxon>eudicotyledons</taxon>
        <taxon>Gunneridae</taxon>
        <taxon>Pentapetalae</taxon>
        <taxon>rosids</taxon>
        <taxon>malvids</taxon>
        <taxon>Malvales</taxon>
        <taxon>Malvaceae</taxon>
        <taxon>Malvoideae</taxon>
        <taxon>Gossypium</taxon>
    </lineage>
</organism>
<dbReference type="Pfam" id="PF07727">
    <property type="entry name" value="RVT_2"/>
    <property type="match status" value="1"/>
</dbReference>
<dbReference type="PANTHER" id="PTHR42648:SF26">
    <property type="entry name" value="INTEGRASE CATALYTIC DOMAIN-CONTAINING PROTEIN"/>
    <property type="match status" value="1"/>
</dbReference>
<accession>A0A8J6CUC2</accession>
<feature type="compositionally biased region" description="Low complexity" evidence="3">
    <location>
        <begin position="339"/>
        <end position="352"/>
    </location>
</feature>
<evidence type="ECO:0000259" key="4">
    <source>
        <dbReference type="Pfam" id="PF07727"/>
    </source>
</evidence>
<evidence type="ECO:0000256" key="2">
    <source>
        <dbReference type="ARBA" id="ARBA00022801"/>
    </source>
</evidence>
<gene>
    <name evidence="5" type="ORF">CXB51_024811</name>
</gene>
<keyword evidence="1" id="KW-0479">Metal-binding</keyword>
<feature type="domain" description="Reverse transcriptase Ty1/copia-type" evidence="4">
    <location>
        <begin position="462"/>
        <end position="582"/>
    </location>
</feature>
<evidence type="ECO:0000256" key="1">
    <source>
        <dbReference type="ARBA" id="ARBA00022723"/>
    </source>
</evidence>